<sequence>MTADLRDSRLVALHRLWLSRPQHHHPAHARGHVVCSGAPAPVGRLDALPLPEYPSASVAAAAGQDPNPAEPPLWLQTLFQLHTAQALPQLSSKPAPGFVPPAGEEDAITATERQARWGTHPLHLAEHIGRLLRAKPPPGPDAFARLLSARLLCLERAGLQAEALAEAEAFLQQAEEPDVAEETAIEAAEVLTTTWVPFHLRLLHALAPACVSSTPSSPAPPPSDFVQRHTEATRRLGRLLAHCRAIVRLLADAEAAKAPAAPKSLPLQQAASPGTGTADAAAAAKPMLHHLTPEDARIGLDLWRSRMRACVLTLCGLLATTLPPSAIHDGEPYTALYAPPGADSAPATPSRSAPAAGLPGRASVSSANVPAAGDQTAAHDHSVLRASPAVAARAAAGFHSLQGLLSPSRAVDLLRALPDDMFPRAMVARDPSGPGALALEQLLCMVQAAKLLTRNGNLAAAGALLAHGTELLATARAAAPCSGGPDTPDILFAACSLDLARASLWLVSRPPSEAQQVLLSTVIRLLRARAEPCPSGMDSGNLAPHPEVASEQAAFSWHQHRLAVGQLLQDCLLTLLATAPTNGQALSVIAIVEGIILPAKFSRAVHTLSEQSASSPAVQELLAMINSPAADGTPLLPPDERIATSLLSLLDLVGFPLSRKISILANILVAGHFF</sequence>
<proteinExistence type="predicted"/>
<name>A0A058Z5Z2_FONAL</name>
<dbReference type="EMBL" id="KB932206">
    <property type="protein sequence ID" value="KCV69690.1"/>
    <property type="molecule type" value="Genomic_DNA"/>
</dbReference>
<dbReference type="RefSeq" id="XP_009496255.1">
    <property type="nucleotide sequence ID" value="XM_009497980.1"/>
</dbReference>
<reference evidence="2" key="1">
    <citation type="submission" date="2013-04" db="EMBL/GenBank/DDBJ databases">
        <title>The Genome Sequence of Fonticula alba ATCC 38817.</title>
        <authorList>
            <consortium name="The Broad Institute Genomics Platform"/>
            <person name="Russ C."/>
            <person name="Cuomo C."/>
            <person name="Burger G."/>
            <person name="Gray M.W."/>
            <person name="Holland P.W.H."/>
            <person name="King N."/>
            <person name="Lang F.B.F."/>
            <person name="Roger A.J."/>
            <person name="Ruiz-Trillo I."/>
            <person name="Brown M."/>
            <person name="Walker B."/>
            <person name="Young S."/>
            <person name="Zeng Q."/>
            <person name="Gargeya S."/>
            <person name="Fitzgerald M."/>
            <person name="Haas B."/>
            <person name="Abouelleil A."/>
            <person name="Allen A.W."/>
            <person name="Alvarado L."/>
            <person name="Arachchi H.M."/>
            <person name="Berlin A.M."/>
            <person name="Chapman S.B."/>
            <person name="Gainer-Dewar J."/>
            <person name="Goldberg J."/>
            <person name="Griggs A."/>
            <person name="Gujja S."/>
            <person name="Hansen M."/>
            <person name="Howarth C."/>
            <person name="Imamovic A."/>
            <person name="Ireland A."/>
            <person name="Larimer J."/>
            <person name="McCowan C."/>
            <person name="Murphy C."/>
            <person name="Pearson M."/>
            <person name="Poon T.W."/>
            <person name="Priest M."/>
            <person name="Roberts A."/>
            <person name="Saif S."/>
            <person name="Shea T."/>
            <person name="Sisk P."/>
            <person name="Sykes S."/>
            <person name="Wortman J."/>
            <person name="Nusbaum C."/>
            <person name="Birren B."/>
        </authorList>
    </citation>
    <scope>NUCLEOTIDE SEQUENCE [LARGE SCALE GENOMIC DNA]</scope>
    <source>
        <strain evidence="2">ATCC 38817</strain>
    </source>
</reference>
<feature type="region of interest" description="Disordered" evidence="1">
    <location>
        <begin position="339"/>
        <end position="380"/>
    </location>
</feature>
<protein>
    <submittedName>
        <fullName evidence="2">Uncharacterized protein</fullName>
    </submittedName>
</protein>
<evidence type="ECO:0000313" key="3">
    <source>
        <dbReference type="Proteomes" id="UP000030693"/>
    </source>
</evidence>
<dbReference type="AlphaFoldDB" id="A0A058Z5Z2"/>
<organism evidence="2">
    <name type="scientific">Fonticula alba</name>
    <name type="common">Slime mold</name>
    <dbReference type="NCBI Taxonomy" id="691883"/>
    <lineage>
        <taxon>Eukaryota</taxon>
        <taxon>Rotosphaerida</taxon>
        <taxon>Fonticulaceae</taxon>
        <taxon>Fonticula</taxon>
    </lineage>
</organism>
<keyword evidence="3" id="KW-1185">Reference proteome</keyword>
<dbReference type="GeneID" id="20528822"/>
<feature type="region of interest" description="Disordered" evidence="1">
    <location>
        <begin position="260"/>
        <end position="281"/>
    </location>
</feature>
<feature type="compositionally biased region" description="Low complexity" evidence="1">
    <location>
        <begin position="342"/>
        <end position="356"/>
    </location>
</feature>
<accession>A0A058Z5Z2</accession>
<evidence type="ECO:0000313" key="2">
    <source>
        <dbReference type="EMBL" id="KCV69690.1"/>
    </source>
</evidence>
<gene>
    <name evidence="2" type="ORF">H696_04097</name>
</gene>
<dbReference type="Proteomes" id="UP000030693">
    <property type="component" value="Unassembled WGS sequence"/>
</dbReference>
<evidence type="ECO:0000256" key="1">
    <source>
        <dbReference type="SAM" id="MobiDB-lite"/>
    </source>
</evidence>